<feature type="transmembrane region" description="Helical" evidence="13">
    <location>
        <begin position="270"/>
        <end position="291"/>
    </location>
</feature>
<evidence type="ECO:0000313" key="15">
    <source>
        <dbReference type="EMBL" id="JAB57561.1"/>
    </source>
</evidence>
<dbReference type="FunFam" id="1.20.1250.20:FF:000055">
    <property type="entry name" value="Facilitated trehalose transporter Tret1-2 homolog"/>
    <property type="match status" value="1"/>
</dbReference>
<evidence type="ECO:0000256" key="7">
    <source>
        <dbReference type="ARBA" id="ARBA00023136"/>
    </source>
</evidence>
<dbReference type="InterPro" id="IPR050549">
    <property type="entry name" value="MFS_Trehalose_Transporter"/>
</dbReference>
<feature type="transmembrane region" description="Helical" evidence="13">
    <location>
        <begin position="30"/>
        <end position="52"/>
    </location>
</feature>
<keyword evidence="2 12" id="KW-0813">Transport</keyword>
<dbReference type="AlphaFoldDB" id="U5EJ99"/>
<keyword evidence="6 13" id="KW-1133">Transmembrane helix</keyword>
<dbReference type="InterPro" id="IPR003663">
    <property type="entry name" value="Sugar/inositol_transpt"/>
</dbReference>
<dbReference type="GO" id="GO:0015574">
    <property type="term" value="F:trehalose transmembrane transporter activity"/>
    <property type="evidence" value="ECO:0007669"/>
    <property type="project" value="UniProtKB-ARBA"/>
</dbReference>
<organism evidence="15">
    <name type="scientific">Corethrella appendiculata</name>
    <dbReference type="NCBI Taxonomy" id="1370023"/>
    <lineage>
        <taxon>Eukaryota</taxon>
        <taxon>Metazoa</taxon>
        <taxon>Ecdysozoa</taxon>
        <taxon>Arthropoda</taxon>
        <taxon>Hexapoda</taxon>
        <taxon>Insecta</taxon>
        <taxon>Pterygota</taxon>
        <taxon>Neoptera</taxon>
        <taxon>Endopterygota</taxon>
        <taxon>Diptera</taxon>
        <taxon>Nematocera</taxon>
        <taxon>Culicoidea</taxon>
        <taxon>Chaoboridae</taxon>
        <taxon>Corethrella</taxon>
    </lineage>
</organism>
<feature type="transmembrane region" description="Helical" evidence="13">
    <location>
        <begin position="103"/>
        <end position="125"/>
    </location>
</feature>
<comment type="function">
    <text evidence="10">High-capacity facilitative transporter for trehalose. Does not transport maltose, sucrose or lactose. Mediates the bidirectional transfer of trehalose. Responsible for the transport of trehalose synthesized in the fat body and the incorporation of trehalose into other tissues that require a carbon source, thereby regulating trehalose levels in the hemolymph.</text>
</comment>
<evidence type="ECO:0000256" key="12">
    <source>
        <dbReference type="RuleBase" id="RU003346"/>
    </source>
</evidence>
<feature type="transmembrane region" description="Helical" evidence="13">
    <location>
        <begin position="160"/>
        <end position="181"/>
    </location>
</feature>
<sequence>MVKILMRADTHVSFTVPAEEPKAVCTFSQVLAALSVSLGSMVVGFSSAYTSPALVSMTDRNITSFDVTVQEASWVGGLMPLAGLAGGIIGGPLIEYLGRKNTILATAIPFIISWLLIACAVNVGMVLAGRALSGFCVGVASLSLPVYLGETVQPEVRGTLGLLPTAFGNIGILLCFVAGKYMNWSELAFLGGTLPVPFLVLMLLIPETPRWYVSRGSEERARNALQWLRGKKADVEPELKGIIKSHCEAERHASQGALLDLMKKCNLKPLSISLGLMFFQQLSGINAVIFYTVSIFKDAGSTIDGNLCTIIVGIVNFIATFIATLLIDRLGRKVLLYISDVAMILTLFILGAFFYMKNSGADVSAVGWLPLASFVIFVLGFSLGFGPIPWLMMGEILPGKIRGSAASVATAFNWSCTFVVTKTFADIIGSIGSHGAFWMFGSVCVVGLFFVIFYVPETQGKSLEDIERKMMGRVRRMSSVANIKPLSFNM</sequence>
<dbReference type="InterPro" id="IPR005828">
    <property type="entry name" value="MFS_sugar_transport-like"/>
</dbReference>
<evidence type="ECO:0000256" key="8">
    <source>
        <dbReference type="ARBA" id="ARBA00023180"/>
    </source>
</evidence>
<dbReference type="PANTHER" id="PTHR48021">
    <property type="match status" value="1"/>
</dbReference>
<evidence type="ECO:0000256" key="13">
    <source>
        <dbReference type="SAM" id="Phobius"/>
    </source>
</evidence>
<evidence type="ECO:0000256" key="5">
    <source>
        <dbReference type="ARBA" id="ARBA00022692"/>
    </source>
</evidence>
<dbReference type="EMBL" id="GANO01002310">
    <property type="protein sequence ID" value="JAB57561.1"/>
    <property type="molecule type" value="mRNA"/>
</dbReference>
<keyword evidence="3" id="KW-1003">Cell membrane</keyword>
<keyword evidence="8" id="KW-0325">Glycoprotein</keyword>
<dbReference type="CDD" id="cd17358">
    <property type="entry name" value="MFS_GLUT6_8_Class3_like"/>
    <property type="match status" value="1"/>
</dbReference>
<dbReference type="PROSITE" id="PS00216">
    <property type="entry name" value="SUGAR_TRANSPORT_1"/>
    <property type="match status" value="1"/>
</dbReference>
<dbReference type="InterPro" id="IPR036259">
    <property type="entry name" value="MFS_trans_sf"/>
</dbReference>
<feature type="transmembrane region" description="Helical" evidence="13">
    <location>
        <begin position="72"/>
        <end position="91"/>
    </location>
</feature>
<evidence type="ECO:0000256" key="4">
    <source>
        <dbReference type="ARBA" id="ARBA00022597"/>
    </source>
</evidence>
<dbReference type="InterPro" id="IPR020846">
    <property type="entry name" value="MFS_dom"/>
</dbReference>
<protein>
    <recommendedName>
        <fullName evidence="11">Facilitated trehalose transporter Tret1</fullName>
    </recommendedName>
</protein>
<dbReference type="PRINTS" id="PR00171">
    <property type="entry name" value="SUGRTRNSPORT"/>
</dbReference>
<reference evidence="15" key="1">
    <citation type="journal article" date="2014" name="Insect Biochem. Mol. Biol.">
        <title>An insight into the sialome of the frog biting fly, Corethrella appendiculata.</title>
        <authorList>
            <person name="Ribeiro J.M.C."/>
            <person name="Chagas A.C."/>
            <person name="Pham V.M."/>
            <person name="Lounibos L.P."/>
            <person name="Calvo E."/>
        </authorList>
    </citation>
    <scope>NUCLEOTIDE SEQUENCE</scope>
    <source>
        <tissue evidence="15">Salivary glands</tissue>
    </source>
</reference>
<proteinExistence type="evidence at transcript level"/>
<dbReference type="GO" id="GO:0005886">
    <property type="term" value="C:plasma membrane"/>
    <property type="evidence" value="ECO:0007669"/>
    <property type="project" value="UniProtKB-SubCell"/>
</dbReference>
<dbReference type="GO" id="GO:0051119">
    <property type="term" value="F:sugar transmembrane transporter activity"/>
    <property type="evidence" value="ECO:0007669"/>
    <property type="project" value="InterPro"/>
</dbReference>
<comment type="subcellular location">
    <subcellularLocation>
        <location evidence="1">Cell membrane</location>
        <topology evidence="1">Multi-pass membrane protein</topology>
    </subcellularLocation>
</comment>
<dbReference type="Pfam" id="PF00083">
    <property type="entry name" value="Sugar_tr"/>
    <property type="match status" value="1"/>
</dbReference>
<evidence type="ECO:0000256" key="9">
    <source>
        <dbReference type="ARBA" id="ARBA00024348"/>
    </source>
</evidence>
<evidence type="ECO:0000256" key="3">
    <source>
        <dbReference type="ARBA" id="ARBA00022475"/>
    </source>
</evidence>
<name>U5EJ99_9DIPT</name>
<dbReference type="SUPFAM" id="SSF103473">
    <property type="entry name" value="MFS general substrate transporter"/>
    <property type="match status" value="1"/>
</dbReference>
<dbReference type="Gene3D" id="1.20.1250.20">
    <property type="entry name" value="MFS general substrate transporter like domains"/>
    <property type="match status" value="1"/>
</dbReference>
<evidence type="ECO:0000256" key="10">
    <source>
        <dbReference type="ARBA" id="ARBA00060205"/>
    </source>
</evidence>
<evidence type="ECO:0000256" key="1">
    <source>
        <dbReference type="ARBA" id="ARBA00004651"/>
    </source>
</evidence>
<feature type="transmembrane region" description="Helical" evidence="13">
    <location>
        <begin position="131"/>
        <end position="148"/>
    </location>
</feature>
<dbReference type="InterPro" id="IPR044775">
    <property type="entry name" value="MFS_ERD6/Tret1-like"/>
</dbReference>
<feature type="domain" description="Major facilitator superfamily (MFS) profile" evidence="14">
    <location>
        <begin position="32"/>
        <end position="459"/>
    </location>
</feature>
<dbReference type="PROSITE" id="PS00217">
    <property type="entry name" value="SUGAR_TRANSPORT_2"/>
    <property type="match status" value="1"/>
</dbReference>
<keyword evidence="5 13" id="KW-0812">Transmembrane</keyword>
<feature type="transmembrane region" description="Helical" evidence="13">
    <location>
        <begin position="187"/>
        <end position="205"/>
    </location>
</feature>
<accession>U5EJ99</accession>
<feature type="transmembrane region" description="Helical" evidence="13">
    <location>
        <begin position="334"/>
        <end position="356"/>
    </location>
</feature>
<evidence type="ECO:0000259" key="14">
    <source>
        <dbReference type="PROSITE" id="PS50850"/>
    </source>
</evidence>
<comment type="similarity">
    <text evidence="9">Belongs to the major facilitator superfamily. Sugar transporter (TC 2.A.1.1) family. Trehalose transporter subfamily.</text>
</comment>
<dbReference type="NCBIfam" id="TIGR00879">
    <property type="entry name" value="SP"/>
    <property type="match status" value="1"/>
</dbReference>
<evidence type="ECO:0000256" key="2">
    <source>
        <dbReference type="ARBA" id="ARBA00022448"/>
    </source>
</evidence>
<keyword evidence="4" id="KW-0762">Sugar transport</keyword>
<feature type="transmembrane region" description="Helical" evidence="13">
    <location>
        <begin position="303"/>
        <end position="327"/>
    </location>
</feature>
<evidence type="ECO:0000256" key="6">
    <source>
        <dbReference type="ARBA" id="ARBA00022989"/>
    </source>
</evidence>
<feature type="transmembrane region" description="Helical" evidence="13">
    <location>
        <begin position="436"/>
        <end position="455"/>
    </location>
</feature>
<feature type="transmembrane region" description="Helical" evidence="13">
    <location>
        <begin position="404"/>
        <end position="424"/>
    </location>
</feature>
<dbReference type="PROSITE" id="PS50850">
    <property type="entry name" value="MFS"/>
    <property type="match status" value="1"/>
</dbReference>
<feature type="transmembrane region" description="Helical" evidence="13">
    <location>
        <begin position="368"/>
        <end position="392"/>
    </location>
</feature>
<dbReference type="PANTHER" id="PTHR48021:SF96">
    <property type="entry name" value="FACILITATED TREHALOSE TRANSPORTER TRET1-1-RELATED"/>
    <property type="match status" value="1"/>
</dbReference>
<dbReference type="InterPro" id="IPR005829">
    <property type="entry name" value="Sugar_transporter_CS"/>
</dbReference>
<evidence type="ECO:0000256" key="11">
    <source>
        <dbReference type="ARBA" id="ARBA00069106"/>
    </source>
</evidence>
<keyword evidence="7 13" id="KW-0472">Membrane</keyword>